<evidence type="ECO:0000313" key="4">
    <source>
        <dbReference type="Proteomes" id="UP000279833"/>
    </source>
</evidence>
<reference evidence="3 4" key="2">
    <citation type="submission" date="2018-11" db="EMBL/GenBank/DDBJ databases">
        <authorList>
            <consortium name="Pathogen Informatics"/>
        </authorList>
    </citation>
    <scope>NUCLEOTIDE SEQUENCE [LARGE SCALE GENOMIC DNA]</scope>
    <source>
        <strain evidence="3">Dakar</strain>
        <strain evidence="4">Dakar, Senegal</strain>
    </source>
</reference>
<feature type="domain" description="Dynein heavy chain C-terminal" evidence="2">
    <location>
        <begin position="272"/>
        <end position="442"/>
    </location>
</feature>
<dbReference type="Gene3D" id="1.10.8.720">
    <property type="entry name" value="Region D6 of dynein motor"/>
    <property type="match status" value="1"/>
</dbReference>
<sequence>MLFGLCFFHALVQERRNFGPLGWNVPYEFNESDLRISVRQMKVRLKTLTYLTGECNYGGRVTDDKDRRLLISLLGIFYNKRIIEEENYKFSPSGIYYCPDDGTAQHFIDYIRSLPLNPMPEVYGLHDNADITKDNQETFQLFSGILLTLPRQKDTAGKSPESIVQELAADILSKLPPDFDLKEVINHYPVKYEESMNTVLRQELIRFNRLTSVVRTTLIDLQKAIKGLVVMSADLEDVFNSILIGKLPSVWAAKSYPSLKPLGSYIQDLLYRKYTIPIDTVGFTFDVTSNYLNTINILDNISTIPKYPKQSFNENRRTSLIMNNDVKLQRSNEQFGDFIKPNDGAYITGLYLEGARWDLMSNCLNESKSKILFDIMPVIWLIPKKLSEINRESTYTCPVYKTSARRGVLSTTGHSTNFVLYIDLKTNQPQEHWINRGVAALCQLDD</sequence>
<dbReference type="GO" id="GO:0030286">
    <property type="term" value="C:dynein complex"/>
    <property type="evidence" value="ECO:0007669"/>
    <property type="project" value="InterPro"/>
</dbReference>
<keyword evidence="4" id="KW-1185">Reference proteome</keyword>
<name>A0A183K8S1_9TREM</name>
<dbReference type="Proteomes" id="UP000279833">
    <property type="component" value="Unassembled WGS sequence"/>
</dbReference>
<dbReference type="Gene3D" id="1.20.1270.280">
    <property type="match status" value="1"/>
</dbReference>
<gene>
    <name evidence="3" type="ORF">SCUD_LOCUS11403</name>
</gene>
<organism evidence="5">
    <name type="scientific">Schistosoma curassoni</name>
    <dbReference type="NCBI Taxonomy" id="6186"/>
    <lineage>
        <taxon>Eukaryota</taxon>
        <taxon>Metazoa</taxon>
        <taxon>Spiralia</taxon>
        <taxon>Lophotrochozoa</taxon>
        <taxon>Platyhelminthes</taxon>
        <taxon>Trematoda</taxon>
        <taxon>Digenea</taxon>
        <taxon>Strigeidida</taxon>
        <taxon>Schistosomatoidea</taxon>
        <taxon>Schistosomatidae</taxon>
        <taxon>Schistosoma</taxon>
    </lineage>
</organism>
<accession>A0A183K8S1</accession>
<dbReference type="STRING" id="6186.A0A183K8S1"/>
<dbReference type="FunFam" id="1.20.1270.280:FF:000001">
    <property type="entry name" value="dynein heavy chain 7, axonemal"/>
    <property type="match status" value="1"/>
</dbReference>
<evidence type="ECO:0000259" key="2">
    <source>
        <dbReference type="Pfam" id="PF18199"/>
    </source>
</evidence>
<evidence type="ECO:0000313" key="3">
    <source>
        <dbReference type="EMBL" id="VDP44403.1"/>
    </source>
</evidence>
<dbReference type="InterPro" id="IPR026983">
    <property type="entry name" value="DHC"/>
</dbReference>
<dbReference type="Pfam" id="PF18198">
    <property type="entry name" value="AAA_lid_11"/>
    <property type="match status" value="1"/>
</dbReference>
<dbReference type="PANTHER" id="PTHR22878">
    <property type="entry name" value="DYNEIN HEAVY CHAIN 6, AXONEMAL-LIKE-RELATED"/>
    <property type="match status" value="1"/>
</dbReference>
<feature type="domain" description="Dynein heavy chain AAA lid" evidence="1">
    <location>
        <begin position="1"/>
        <end position="129"/>
    </location>
</feature>
<reference evidence="5" key="1">
    <citation type="submission" date="2016-06" db="UniProtKB">
        <authorList>
            <consortium name="WormBaseParasite"/>
        </authorList>
    </citation>
    <scope>IDENTIFICATION</scope>
</reference>
<evidence type="ECO:0000259" key="1">
    <source>
        <dbReference type="Pfam" id="PF18198"/>
    </source>
</evidence>
<dbReference type="Pfam" id="PF18199">
    <property type="entry name" value="Dynein_C"/>
    <property type="match status" value="1"/>
</dbReference>
<dbReference type="GO" id="GO:0045505">
    <property type="term" value="F:dynein intermediate chain binding"/>
    <property type="evidence" value="ECO:0007669"/>
    <property type="project" value="InterPro"/>
</dbReference>
<dbReference type="AlphaFoldDB" id="A0A183K8S1"/>
<proteinExistence type="predicted"/>
<dbReference type="PANTHER" id="PTHR22878:SF71">
    <property type="entry name" value="DYNEIN, AXONEMAL, HEAVY CHAIN 3"/>
    <property type="match status" value="1"/>
</dbReference>
<protein>
    <submittedName>
        <fullName evidence="5">Dynein_C domain-containing protein</fullName>
    </submittedName>
</protein>
<dbReference type="EMBL" id="UZAK01034391">
    <property type="protein sequence ID" value="VDP44403.1"/>
    <property type="molecule type" value="Genomic_DNA"/>
</dbReference>
<dbReference type="FunFam" id="3.10.490.20:FF:000009">
    <property type="entry name" value="Dynein heavy chain 4"/>
    <property type="match status" value="1"/>
</dbReference>
<dbReference type="GO" id="GO:0051959">
    <property type="term" value="F:dynein light intermediate chain binding"/>
    <property type="evidence" value="ECO:0007669"/>
    <property type="project" value="InterPro"/>
</dbReference>
<evidence type="ECO:0000313" key="5">
    <source>
        <dbReference type="WBParaSite" id="SCUD_0001140101-mRNA-1"/>
    </source>
</evidence>
<dbReference type="InterPro" id="IPR042219">
    <property type="entry name" value="AAA_lid_11_sf"/>
</dbReference>
<dbReference type="InterPro" id="IPR041228">
    <property type="entry name" value="Dynein_C"/>
</dbReference>
<dbReference type="InterPro" id="IPR041658">
    <property type="entry name" value="AAA_lid_11"/>
</dbReference>
<dbReference type="GO" id="GO:0007018">
    <property type="term" value="P:microtubule-based movement"/>
    <property type="evidence" value="ECO:0007669"/>
    <property type="project" value="InterPro"/>
</dbReference>
<dbReference type="WBParaSite" id="SCUD_0001140101-mRNA-1">
    <property type="protein sequence ID" value="SCUD_0001140101-mRNA-1"/>
    <property type="gene ID" value="SCUD_0001140101"/>
</dbReference>